<evidence type="ECO:0000313" key="6">
    <source>
        <dbReference type="EMBL" id="RDY80445.1"/>
    </source>
</evidence>
<evidence type="ECO:0000313" key="7">
    <source>
        <dbReference type="Proteomes" id="UP000035174"/>
    </source>
</evidence>
<dbReference type="SMR" id="A0A0E1ELW0"/>
<evidence type="ECO:0000256" key="1">
    <source>
        <dbReference type="ARBA" id="ARBA00022801"/>
    </source>
</evidence>
<dbReference type="Proteomes" id="UP000035174">
    <property type="component" value="Unassembled WGS sequence"/>
</dbReference>
<name>A0A0E1ELW0_STRAG</name>
<dbReference type="Pfam" id="PF04203">
    <property type="entry name" value="Sortase"/>
    <property type="match status" value="1"/>
</dbReference>
<proteinExistence type="predicted"/>
<dbReference type="GO" id="GO:0016787">
    <property type="term" value="F:hydrolase activity"/>
    <property type="evidence" value="ECO:0007669"/>
    <property type="project" value="UniProtKB-KW"/>
</dbReference>
<dbReference type="Gene3D" id="2.40.260.10">
    <property type="entry name" value="Sortase"/>
    <property type="match status" value="1"/>
</dbReference>
<dbReference type="InterPro" id="IPR042002">
    <property type="entry name" value="Sortase_C"/>
</dbReference>
<evidence type="ECO:0000313" key="9">
    <source>
        <dbReference type="Proteomes" id="UP000256718"/>
    </source>
</evidence>
<gene>
    <name evidence="5" type="ORF">AX245_05725</name>
    <name evidence="6" type="ORF">C4618_07700</name>
    <name evidence="4" type="ORF">WA45_09075</name>
</gene>
<reference evidence="5 8" key="2">
    <citation type="journal article" date="2016" name="Sci. Rep.">
        <title>Serotype IV Streptococcus agalactiae ST-452 has arisen from large genomic recombination events between CC23 and the hypervirulent CC17 lineages.</title>
        <authorList>
            <person name="Campisi E."/>
            <person name="Rinaudo C.D."/>
            <person name="Donati C."/>
            <person name="Barucco M."/>
            <person name="Torricelli G."/>
            <person name="Edwards M.S."/>
            <person name="Baker C.J."/>
            <person name="Margarit I."/>
            <person name="Rosini R."/>
        </authorList>
    </citation>
    <scope>NUCLEOTIDE SEQUENCE [LARGE SCALE GENOMIC DNA]</scope>
    <source>
        <strain evidence="5 8">CZ-PW-140</strain>
    </source>
</reference>
<accession>A0A0E1ELW0</accession>
<dbReference type="NCBIfam" id="NF033745">
    <property type="entry name" value="class_C_sortase"/>
    <property type="match status" value="1"/>
</dbReference>
<dbReference type="EMBL" id="QHGZ01000169">
    <property type="protein sequence ID" value="RDY80445.1"/>
    <property type="molecule type" value="Genomic_DNA"/>
</dbReference>
<keyword evidence="1" id="KW-0378">Hydrolase</keyword>
<dbReference type="SUPFAM" id="SSF63817">
    <property type="entry name" value="Sortase"/>
    <property type="match status" value="1"/>
</dbReference>
<keyword evidence="3" id="KW-0472">Membrane</keyword>
<comment type="caution">
    <text evidence="5">The sequence shown here is derived from an EMBL/GenBank/DDBJ whole genome shotgun (WGS) entry which is preliminary data.</text>
</comment>
<feature type="transmembrane region" description="Helical" evidence="3">
    <location>
        <begin position="253"/>
        <end position="275"/>
    </location>
</feature>
<dbReference type="EMBL" id="LCVB01000032">
    <property type="protein sequence ID" value="KLJ28419.1"/>
    <property type="molecule type" value="Genomic_DNA"/>
</dbReference>
<dbReference type="InterPro" id="IPR023365">
    <property type="entry name" value="Sortase_dom-sf"/>
</dbReference>
<dbReference type="OMA" id="YHRRTKQ"/>
<dbReference type="EMBL" id="MAWT01000033">
    <property type="protein sequence ID" value="OCM71319.1"/>
    <property type="molecule type" value="Genomic_DNA"/>
</dbReference>
<evidence type="ECO:0000313" key="8">
    <source>
        <dbReference type="Proteomes" id="UP000093122"/>
    </source>
</evidence>
<dbReference type="Proteomes" id="UP000093122">
    <property type="component" value="Unassembled WGS sequence"/>
</dbReference>
<keyword evidence="3" id="KW-1133">Transmembrane helix</keyword>
<keyword evidence="3" id="KW-0812">Transmembrane</keyword>
<dbReference type="Proteomes" id="UP000256718">
    <property type="component" value="Unassembled WGS sequence"/>
</dbReference>
<dbReference type="CDD" id="cd05827">
    <property type="entry name" value="Sortase_C"/>
    <property type="match status" value="1"/>
</dbReference>
<dbReference type="NCBIfam" id="TIGR01076">
    <property type="entry name" value="sortase_fam"/>
    <property type="match status" value="1"/>
</dbReference>
<dbReference type="InterPro" id="IPR005754">
    <property type="entry name" value="Sortase"/>
</dbReference>
<reference evidence="6 9" key="3">
    <citation type="journal article" date="2018" name="Emerg. Microbes Infect.">
        <title>Phenotypic and molecular analysis of nontypeable Group B streptococci: identification of cps2a and hybrid cps2a/cps5 Group B streptococcal capsule gene clusters.</title>
        <authorList>
            <person name="Alhhazmi A."/>
            <person name="Tyrrell G.J."/>
        </authorList>
    </citation>
    <scope>NUCLEOTIDE SEQUENCE [LARGE SCALE GENOMIC DNA]</scope>
    <source>
        <strain evidence="6 9">PLGBS17</strain>
    </source>
</reference>
<dbReference type="GeneID" id="66885557"/>
<evidence type="ECO:0000256" key="3">
    <source>
        <dbReference type="SAM" id="Phobius"/>
    </source>
</evidence>
<sequence>MKKRLVKIVTIIRNNKIRTLIFVMGSLILLFPIVSQVSYYLASHQNINQFKREVAKIDTNTVERRIALANAYNETLSRNPLLIDPFTSKQKEGLREYARMLEVHEQIGHVAIPSIGVDIPIYAGTSETVLQKGSGHLEGTSLPVGGLSTHSVLTAHRGLPTARLFTDLNKVKKGQIFYVTNIKETLAYKVVSIKVVDPTALSEVKIVNGKDYITLLTCTPYMINSHRLLVKGERIPYDSTEAEKHKEQTVQDYRLSLVLKILLVLLIGLFIVIMMRRWMQHRQ</sequence>
<evidence type="ECO:0000313" key="5">
    <source>
        <dbReference type="EMBL" id="OCM71319.1"/>
    </source>
</evidence>
<feature type="transmembrane region" description="Helical" evidence="3">
    <location>
        <begin position="20"/>
        <end position="42"/>
    </location>
</feature>
<dbReference type="KEGG" id="sage:EN72_03985"/>
<evidence type="ECO:0000256" key="2">
    <source>
        <dbReference type="PIRSR" id="PIRSR605754-1"/>
    </source>
</evidence>
<organism evidence="5 8">
    <name type="scientific">Streptococcus agalactiae</name>
    <dbReference type="NCBI Taxonomy" id="1311"/>
    <lineage>
        <taxon>Bacteria</taxon>
        <taxon>Bacillati</taxon>
        <taxon>Bacillota</taxon>
        <taxon>Bacilli</taxon>
        <taxon>Lactobacillales</taxon>
        <taxon>Streptococcaceae</taxon>
        <taxon>Streptococcus</taxon>
    </lineage>
</organism>
<feature type="active site" description="Acyl-thioester intermediate" evidence="2">
    <location>
        <position position="218"/>
    </location>
</feature>
<dbReference type="RefSeq" id="WP_000746885.1">
    <property type="nucleotide sequence ID" value="NZ_AP018935.1"/>
</dbReference>
<reference evidence="4 7" key="1">
    <citation type="journal article" date="2015" name="PLoS ONE">
        <title>Genomic analysis reveals the molecular basis for capsule loss in the group B streptococcus population.</title>
        <authorList>
            <consortium name="DEVANI Consortium"/>
            <person name="Rosini R."/>
            <person name="Campisi E."/>
            <person name="De Chiara M."/>
            <person name="Tettelin H."/>
            <person name="Rinaudo D."/>
            <person name="Toniolo C."/>
            <person name="Metruccio M."/>
            <person name="Guidotti S."/>
            <person name="Sorensen U.B."/>
            <person name="Kilian M."/>
            <person name="Ramirez M."/>
            <person name="Janulczyk R."/>
            <person name="Donati C."/>
            <person name="Grandi G."/>
            <person name="Margarit I."/>
        </authorList>
    </citation>
    <scope>NUCLEOTIDE SEQUENCE [LARGE SCALE GENOMIC DNA]</scope>
    <source>
        <strain evidence="4 7">ES-PW-063</strain>
    </source>
</reference>
<dbReference type="AlphaFoldDB" id="A0A0E1ELW0"/>
<evidence type="ECO:0000313" key="4">
    <source>
        <dbReference type="EMBL" id="KLJ28419.1"/>
    </source>
</evidence>
<protein>
    <submittedName>
        <fullName evidence="4 5">Sortase</fullName>
    </submittedName>
</protein>
<feature type="active site" description="Proton donor/acceptor" evidence="2">
    <location>
        <position position="156"/>
    </location>
</feature>